<reference evidence="2" key="1">
    <citation type="journal article" date="2019" name="Int. J. Syst. Evol. Microbiol.">
        <title>The Global Catalogue of Microorganisms (GCM) 10K type strain sequencing project: providing services to taxonomists for standard genome sequencing and annotation.</title>
        <authorList>
            <consortium name="The Broad Institute Genomics Platform"/>
            <consortium name="The Broad Institute Genome Sequencing Center for Infectious Disease"/>
            <person name="Wu L."/>
            <person name="Ma J."/>
        </authorList>
    </citation>
    <scope>NUCLEOTIDE SEQUENCE [LARGE SCALE GENOMIC DNA]</scope>
    <source>
        <strain evidence="2">CGMCC 4.1469</strain>
    </source>
</reference>
<gene>
    <name evidence="1" type="ORF">ACFQDI_16095</name>
</gene>
<dbReference type="Proteomes" id="UP001596052">
    <property type="component" value="Unassembled WGS sequence"/>
</dbReference>
<protein>
    <submittedName>
        <fullName evidence="1">Uncharacterized protein</fullName>
    </submittedName>
</protein>
<proteinExistence type="predicted"/>
<dbReference type="EMBL" id="JBHSMQ010000005">
    <property type="protein sequence ID" value="MFC5456385.1"/>
    <property type="molecule type" value="Genomic_DNA"/>
</dbReference>
<organism evidence="1 2">
    <name type="scientific">Prosthecobacter fluviatilis</name>
    <dbReference type="NCBI Taxonomy" id="445931"/>
    <lineage>
        <taxon>Bacteria</taxon>
        <taxon>Pseudomonadati</taxon>
        <taxon>Verrucomicrobiota</taxon>
        <taxon>Verrucomicrobiia</taxon>
        <taxon>Verrucomicrobiales</taxon>
        <taxon>Verrucomicrobiaceae</taxon>
        <taxon>Prosthecobacter</taxon>
    </lineage>
</organism>
<keyword evidence="2" id="KW-1185">Reference proteome</keyword>
<name>A0ABW0KT09_9BACT</name>
<evidence type="ECO:0000313" key="2">
    <source>
        <dbReference type="Proteomes" id="UP001596052"/>
    </source>
</evidence>
<comment type="caution">
    <text evidence="1">The sequence shown here is derived from an EMBL/GenBank/DDBJ whole genome shotgun (WGS) entry which is preliminary data.</text>
</comment>
<sequence length="191" mass="21377">MGVGGEHALYGSETLGKVIKHTLPGFYGRIMDETKLLDPRTFQNKTRLMMRAALPSEYLRRWAVMTDVFGMRTHYLGKVTGSDHEPQMAVEQPFIPEDENLPATLEDAEAFFAAHGFERVDDTHIINPDVHGVTWYRQRDGILITDAHARNFRRDLDGVIIPVDLVIALVPPGASAVLPGATKLWEPAEED</sequence>
<evidence type="ECO:0000313" key="1">
    <source>
        <dbReference type="EMBL" id="MFC5456385.1"/>
    </source>
</evidence>
<accession>A0ABW0KT09</accession>